<dbReference type="OrthoDB" id="9805337at2"/>
<keyword evidence="2" id="KW-1133">Transmembrane helix</keyword>
<feature type="transmembrane region" description="Helical" evidence="2">
    <location>
        <begin position="7"/>
        <end position="25"/>
    </location>
</feature>
<sequence>MAARKADVLILGGGVAGLACAWYLLGEGRGVTVLEQGRPGAGASHGNCGTLTPSHAPPLAMPGVIGQALKWLFTPDAPLRIRPRLDPALLRWLAGFAGRCTWDDFRRATALKAPLLLRSCELIAGLVRDQHLDCEYRRTGTLYVYRDAAAFAGSDWLPEALAAVGVPIERLDGAAVERREPALRTGVAGGYFNPVDAHLRPDAYVAELARIVRGAGGTIEEGARIEAVERDGTRLGRVRTTRGDYTGDEVVLALGAWSPLLARQLGLRLPIQPGKGYSITYTRPARCPALPLVLRERSVCVTAWDSGYRLGSTMEFAGYDTRLNRIRLDALRRGAAEYLVEPEGPQRVEEWYGWRPMTPDDQPILGRAPGLDNLTLATGHGMLGVTLSAVTGLLVSELLAGRAPSLDLAPFSPARFP</sequence>
<dbReference type="SUPFAM" id="SSF54373">
    <property type="entry name" value="FAD-linked reductases, C-terminal domain"/>
    <property type="match status" value="1"/>
</dbReference>
<proteinExistence type="predicted"/>
<gene>
    <name evidence="4" type="ORF">I596_991</name>
</gene>
<dbReference type="Gene3D" id="3.50.50.60">
    <property type="entry name" value="FAD/NAD(P)-binding domain"/>
    <property type="match status" value="2"/>
</dbReference>
<dbReference type="GO" id="GO:0016491">
    <property type="term" value="F:oxidoreductase activity"/>
    <property type="evidence" value="ECO:0007669"/>
    <property type="project" value="UniProtKB-KW"/>
</dbReference>
<feature type="domain" description="FAD dependent oxidoreductase" evidence="3">
    <location>
        <begin position="7"/>
        <end position="398"/>
    </location>
</feature>
<evidence type="ECO:0000259" key="3">
    <source>
        <dbReference type="Pfam" id="PF01266"/>
    </source>
</evidence>
<dbReference type="PATRIC" id="fig|1300342.3.peg.968"/>
<protein>
    <submittedName>
        <fullName evidence="4">D-amino acid dehydrogenase small subunit</fullName>
    </submittedName>
</protein>
<evidence type="ECO:0000313" key="5">
    <source>
        <dbReference type="Proteomes" id="UP000076830"/>
    </source>
</evidence>
<keyword evidence="2" id="KW-0812">Transmembrane</keyword>
<accession>A0A160DSX2</accession>
<keyword evidence="1" id="KW-0560">Oxidoreductase</keyword>
<reference evidence="4 5" key="1">
    <citation type="submission" date="2016-04" db="EMBL/GenBank/DDBJ databases">
        <title>Complete genome sequence of Dokdonella koreensis DS-123T.</title>
        <authorList>
            <person name="Kim J.F."/>
            <person name="Lee H."/>
            <person name="Kwak M.-J."/>
        </authorList>
    </citation>
    <scope>NUCLEOTIDE SEQUENCE [LARGE SCALE GENOMIC DNA]</scope>
    <source>
        <strain evidence="4 5">DS-123</strain>
    </source>
</reference>
<dbReference type="InterPro" id="IPR036188">
    <property type="entry name" value="FAD/NAD-bd_sf"/>
</dbReference>
<evidence type="ECO:0000313" key="4">
    <source>
        <dbReference type="EMBL" id="ANB17021.1"/>
    </source>
</evidence>
<dbReference type="STRING" id="1300342.I596_991"/>
<keyword evidence="2" id="KW-0472">Membrane</keyword>
<dbReference type="InterPro" id="IPR006076">
    <property type="entry name" value="FAD-dep_OxRdtase"/>
</dbReference>
<dbReference type="Gene3D" id="3.30.9.10">
    <property type="entry name" value="D-Amino Acid Oxidase, subunit A, domain 2"/>
    <property type="match status" value="1"/>
</dbReference>
<evidence type="ECO:0000256" key="2">
    <source>
        <dbReference type="SAM" id="Phobius"/>
    </source>
</evidence>
<dbReference type="AlphaFoldDB" id="A0A160DSX2"/>
<dbReference type="PANTHER" id="PTHR13847:SF289">
    <property type="entry name" value="GLYCINE OXIDASE"/>
    <property type="match status" value="1"/>
</dbReference>
<dbReference type="Pfam" id="PF01266">
    <property type="entry name" value="DAO"/>
    <property type="match status" value="1"/>
</dbReference>
<dbReference type="GO" id="GO:0005737">
    <property type="term" value="C:cytoplasm"/>
    <property type="evidence" value="ECO:0007669"/>
    <property type="project" value="TreeGrafter"/>
</dbReference>
<dbReference type="PROSITE" id="PS51257">
    <property type="entry name" value="PROKAR_LIPOPROTEIN"/>
    <property type="match status" value="1"/>
</dbReference>
<keyword evidence="5" id="KW-1185">Reference proteome</keyword>
<dbReference type="RefSeq" id="WP_067644852.1">
    <property type="nucleotide sequence ID" value="NZ_CP015249.1"/>
</dbReference>
<evidence type="ECO:0000256" key="1">
    <source>
        <dbReference type="ARBA" id="ARBA00023002"/>
    </source>
</evidence>
<organism evidence="4 5">
    <name type="scientific">Dokdonella koreensis DS-123</name>
    <dbReference type="NCBI Taxonomy" id="1300342"/>
    <lineage>
        <taxon>Bacteria</taxon>
        <taxon>Pseudomonadati</taxon>
        <taxon>Pseudomonadota</taxon>
        <taxon>Gammaproteobacteria</taxon>
        <taxon>Lysobacterales</taxon>
        <taxon>Rhodanobacteraceae</taxon>
        <taxon>Dokdonella</taxon>
    </lineage>
</organism>
<name>A0A160DSX2_9GAMM</name>
<dbReference type="PANTHER" id="PTHR13847">
    <property type="entry name" value="SARCOSINE DEHYDROGENASE-RELATED"/>
    <property type="match status" value="1"/>
</dbReference>
<dbReference type="EMBL" id="CP015249">
    <property type="protein sequence ID" value="ANB17021.1"/>
    <property type="molecule type" value="Genomic_DNA"/>
</dbReference>
<dbReference type="SUPFAM" id="SSF51905">
    <property type="entry name" value="FAD/NAD(P)-binding domain"/>
    <property type="match status" value="1"/>
</dbReference>
<dbReference type="Proteomes" id="UP000076830">
    <property type="component" value="Chromosome"/>
</dbReference>
<dbReference type="KEGG" id="dko:I596_991"/>